<dbReference type="EMBL" id="GL348713">
    <property type="protein sequence ID" value="EFH69384.1"/>
    <property type="molecule type" value="Genomic_DNA"/>
</dbReference>
<evidence type="ECO:0000259" key="1">
    <source>
        <dbReference type="Pfam" id="PF08268"/>
    </source>
</evidence>
<dbReference type="Proteomes" id="UP000008694">
    <property type="component" value="Unassembled WGS sequence"/>
</dbReference>
<protein>
    <recommendedName>
        <fullName evidence="1">F-box associated beta-propeller type 3 domain-containing protein</fullName>
    </recommendedName>
</protein>
<dbReference type="PANTHER" id="PTHR31111">
    <property type="entry name" value="BNAA05G37150D PROTEIN-RELATED"/>
    <property type="match status" value="1"/>
</dbReference>
<keyword evidence="3" id="KW-1185">Reference proteome</keyword>
<reference evidence="3" key="1">
    <citation type="journal article" date="2011" name="Nat. Genet.">
        <title>The Arabidopsis lyrata genome sequence and the basis of rapid genome size change.</title>
        <authorList>
            <person name="Hu T.T."/>
            <person name="Pattyn P."/>
            <person name="Bakker E.G."/>
            <person name="Cao J."/>
            <person name="Cheng J.-F."/>
            <person name="Clark R.M."/>
            <person name="Fahlgren N."/>
            <person name="Fawcett J.A."/>
            <person name="Grimwood J."/>
            <person name="Gundlach H."/>
            <person name="Haberer G."/>
            <person name="Hollister J.D."/>
            <person name="Ossowski S."/>
            <person name="Ottilar R.P."/>
            <person name="Salamov A.A."/>
            <person name="Schneeberger K."/>
            <person name="Spannagl M."/>
            <person name="Wang X."/>
            <person name="Yang L."/>
            <person name="Nasrallah M.E."/>
            <person name="Bergelson J."/>
            <person name="Carrington J.C."/>
            <person name="Gaut B.S."/>
            <person name="Schmutz J."/>
            <person name="Mayer K.F.X."/>
            <person name="Van de Peer Y."/>
            <person name="Grigoriev I.V."/>
            <person name="Nordborg M."/>
            <person name="Weigel D."/>
            <person name="Guo Y.-L."/>
        </authorList>
    </citation>
    <scope>NUCLEOTIDE SEQUENCE [LARGE SCALE GENOMIC DNA]</scope>
    <source>
        <strain evidence="3">cv. MN47</strain>
    </source>
</reference>
<dbReference type="HOGENOM" id="CLU_027176_9_1_1"/>
<organism evidence="3">
    <name type="scientific">Arabidopsis lyrata subsp. lyrata</name>
    <name type="common">Lyre-leaved rock-cress</name>
    <dbReference type="NCBI Taxonomy" id="81972"/>
    <lineage>
        <taxon>Eukaryota</taxon>
        <taxon>Viridiplantae</taxon>
        <taxon>Streptophyta</taxon>
        <taxon>Embryophyta</taxon>
        <taxon>Tracheophyta</taxon>
        <taxon>Spermatophyta</taxon>
        <taxon>Magnoliopsida</taxon>
        <taxon>eudicotyledons</taxon>
        <taxon>Gunneridae</taxon>
        <taxon>Pentapetalae</taxon>
        <taxon>rosids</taxon>
        <taxon>malvids</taxon>
        <taxon>Brassicales</taxon>
        <taxon>Brassicaceae</taxon>
        <taxon>Camelineae</taxon>
        <taxon>Arabidopsis</taxon>
    </lineage>
</organism>
<gene>
    <name evidence="2" type="ORF">ARALYDRAFT_335313</name>
</gene>
<evidence type="ECO:0000313" key="2">
    <source>
        <dbReference type="EMBL" id="EFH69384.1"/>
    </source>
</evidence>
<dbReference type="AlphaFoldDB" id="D7KJ42"/>
<dbReference type="InterPro" id="IPR013187">
    <property type="entry name" value="F-box-assoc_dom_typ3"/>
</dbReference>
<proteinExistence type="predicted"/>
<dbReference type="PANTHER" id="PTHR31111:SF132">
    <property type="entry name" value="F-BOX ASSOCIATED UBIQUITINATION EFFECTOR FAMILY PROTEIN-RELATED"/>
    <property type="match status" value="1"/>
</dbReference>
<accession>D7KJ42</accession>
<feature type="domain" description="F-box associated beta-propeller type 3" evidence="1">
    <location>
        <begin position="56"/>
        <end position="142"/>
    </location>
</feature>
<evidence type="ECO:0000313" key="3">
    <source>
        <dbReference type="Proteomes" id="UP000008694"/>
    </source>
</evidence>
<dbReference type="Pfam" id="PF08268">
    <property type="entry name" value="FBA_3"/>
    <property type="match status" value="1"/>
</dbReference>
<sequence length="154" mass="17785">MTRSILGVFGEHQVLTLGTGKKPSWRKIKCGMAHSPVPVDYEANYRYPRPLYDGICINEDAEKHQWSSYIYVLPPPLKNIIEEAKLRFVGMSDTGDIVLSPYNISDSFYLLYYNPERNTITRVEIQGMEAFKPHKAYAFLDYYAENVVKLKPRS</sequence>
<dbReference type="Gramene" id="fgenesh1_pg.C_scaffold_1001878">
    <property type="protein sequence ID" value="fgenesh1_pg.C_scaffold_1001878"/>
    <property type="gene ID" value="fgenesh1_pg.C_scaffold_1001878"/>
</dbReference>
<name>D7KJ42_ARALL</name>